<dbReference type="EMBL" id="CP078145">
    <property type="protein sequence ID" value="QXN94720.1"/>
    <property type="molecule type" value="Genomic_DNA"/>
</dbReference>
<dbReference type="RefSeq" id="WP_218477370.1">
    <property type="nucleotide sequence ID" value="NZ_BAABJN010000004.1"/>
</dbReference>
<keyword evidence="2" id="KW-1185">Reference proteome</keyword>
<name>A0ABX8RYH8_NOCIO</name>
<accession>A0ABX8RYH8</accession>
<organism evidence="1 2">
    <name type="scientific">Nocardia iowensis</name>
    <dbReference type="NCBI Taxonomy" id="204891"/>
    <lineage>
        <taxon>Bacteria</taxon>
        <taxon>Bacillati</taxon>
        <taxon>Actinomycetota</taxon>
        <taxon>Actinomycetes</taxon>
        <taxon>Mycobacteriales</taxon>
        <taxon>Nocardiaceae</taxon>
        <taxon>Nocardia</taxon>
    </lineage>
</organism>
<protein>
    <submittedName>
        <fullName evidence="1">Uncharacterized protein</fullName>
    </submittedName>
</protein>
<proteinExistence type="predicted"/>
<reference evidence="1 2" key="1">
    <citation type="submission" date="2021-07" db="EMBL/GenBank/DDBJ databases">
        <title>Whole Genome Sequence of Nocardia Iowensis.</title>
        <authorList>
            <person name="Lamm A."/>
            <person name="Collins-Fairclough A.M."/>
            <person name="Bunk B."/>
            <person name="Sproer C."/>
        </authorList>
    </citation>
    <scope>NUCLEOTIDE SEQUENCE [LARGE SCALE GENOMIC DNA]</scope>
    <source>
        <strain evidence="1 2">NRRL 5646</strain>
    </source>
</reference>
<evidence type="ECO:0000313" key="1">
    <source>
        <dbReference type="EMBL" id="QXN94720.1"/>
    </source>
</evidence>
<sequence length="112" mass="12433">MSIQTADFLALLRALLDQKASGRARASDDATDWVNGYSDRQAETLVAVLLWLAEHESDQNALEAELHAATEIVENRDVDPRILREARALDPSKITIATSEYYNYLISLAKAS</sequence>
<dbReference type="Proteomes" id="UP000694257">
    <property type="component" value="Chromosome"/>
</dbReference>
<gene>
    <name evidence="1" type="ORF">KV110_17710</name>
</gene>
<evidence type="ECO:0000313" key="2">
    <source>
        <dbReference type="Proteomes" id="UP000694257"/>
    </source>
</evidence>